<proteinExistence type="predicted"/>
<reference evidence="1 2" key="1">
    <citation type="submission" date="2014-06" db="EMBL/GenBank/DDBJ databases">
        <title>Evolutionary Origins and Diversification of the Mycorrhizal Mutualists.</title>
        <authorList>
            <consortium name="DOE Joint Genome Institute"/>
            <consortium name="Mycorrhizal Genomics Consortium"/>
            <person name="Kohler A."/>
            <person name="Kuo A."/>
            <person name="Nagy L.G."/>
            <person name="Floudas D."/>
            <person name="Copeland A."/>
            <person name="Barry K.W."/>
            <person name="Cichocki N."/>
            <person name="Veneault-Fourrey C."/>
            <person name="LaButti K."/>
            <person name="Lindquist E.A."/>
            <person name="Lipzen A."/>
            <person name="Lundell T."/>
            <person name="Morin E."/>
            <person name="Murat C."/>
            <person name="Riley R."/>
            <person name="Ohm R."/>
            <person name="Sun H."/>
            <person name="Tunlid A."/>
            <person name="Henrissat B."/>
            <person name="Grigoriev I.V."/>
            <person name="Hibbett D.S."/>
            <person name="Martin F."/>
        </authorList>
    </citation>
    <scope>NUCLEOTIDE SEQUENCE [LARGE SCALE GENOMIC DNA]</scope>
    <source>
        <strain evidence="1 2">SS14</strain>
    </source>
</reference>
<keyword evidence="2" id="KW-1185">Reference proteome</keyword>
<dbReference type="OrthoDB" id="3229882at2759"/>
<organism evidence="1 2">
    <name type="scientific">Sphaerobolus stellatus (strain SS14)</name>
    <dbReference type="NCBI Taxonomy" id="990650"/>
    <lineage>
        <taxon>Eukaryota</taxon>
        <taxon>Fungi</taxon>
        <taxon>Dikarya</taxon>
        <taxon>Basidiomycota</taxon>
        <taxon>Agaricomycotina</taxon>
        <taxon>Agaricomycetes</taxon>
        <taxon>Phallomycetidae</taxon>
        <taxon>Geastrales</taxon>
        <taxon>Sphaerobolaceae</taxon>
        <taxon>Sphaerobolus</taxon>
    </lineage>
</organism>
<protein>
    <submittedName>
        <fullName evidence="1">Uncharacterized protein</fullName>
    </submittedName>
</protein>
<dbReference type="EMBL" id="KN837165">
    <property type="protein sequence ID" value="KIJ37891.1"/>
    <property type="molecule type" value="Genomic_DNA"/>
</dbReference>
<name>A0A0C9VKD2_SPHS4</name>
<dbReference type="HOGENOM" id="CLU_034012_0_0_1"/>
<gene>
    <name evidence="1" type="ORF">M422DRAFT_177276</name>
</gene>
<dbReference type="Proteomes" id="UP000054279">
    <property type="component" value="Unassembled WGS sequence"/>
</dbReference>
<evidence type="ECO:0000313" key="1">
    <source>
        <dbReference type="EMBL" id="KIJ37891.1"/>
    </source>
</evidence>
<evidence type="ECO:0000313" key="2">
    <source>
        <dbReference type="Proteomes" id="UP000054279"/>
    </source>
</evidence>
<dbReference type="AlphaFoldDB" id="A0A0C9VKD2"/>
<accession>A0A0C9VKD2</accession>
<sequence>MLLWINNSLTPQEIQERLMSKDSEFQKEIIGYFESMHQGEFIDTTLEEVKCYLNAVEKDPEYAPPTMVLPDPAPDCKCLECQGDGECHIVHSWWEKFRTRVNDILACTNIHQCKNVWLEKCKARFPREYRTETAVDQEGHIFFRHMEPNLNTITSALTYMLGCNTDVSNLQSGTSIKAVLMYITDYITKILSSYIVYFK</sequence>